<accession>A0A4C1UPL8</accession>
<sequence length="79" mass="8486">MFVECPKRLGVCIDIPELPIGIRADIVSCFRNGLLVFSVQACPASAGAGACGVGRRRVALLKRPPIKANESNFYKSHIS</sequence>
<organism evidence="1 2">
    <name type="scientific">Eumeta variegata</name>
    <name type="common">Bagworm moth</name>
    <name type="synonym">Eumeta japonica</name>
    <dbReference type="NCBI Taxonomy" id="151549"/>
    <lineage>
        <taxon>Eukaryota</taxon>
        <taxon>Metazoa</taxon>
        <taxon>Ecdysozoa</taxon>
        <taxon>Arthropoda</taxon>
        <taxon>Hexapoda</taxon>
        <taxon>Insecta</taxon>
        <taxon>Pterygota</taxon>
        <taxon>Neoptera</taxon>
        <taxon>Endopterygota</taxon>
        <taxon>Lepidoptera</taxon>
        <taxon>Glossata</taxon>
        <taxon>Ditrysia</taxon>
        <taxon>Tineoidea</taxon>
        <taxon>Psychidae</taxon>
        <taxon>Oiketicinae</taxon>
        <taxon>Eumeta</taxon>
    </lineage>
</organism>
<dbReference type="Proteomes" id="UP000299102">
    <property type="component" value="Unassembled WGS sequence"/>
</dbReference>
<dbReference type="AlphaFoldDB" id="A0A4C1UPL8"/>
<protein>
    <submittedName>
        <fullName evidence="1">Uncharacterized protein</fullName>
    </submittedName>
</protein>
<proteinExistence type="predicted"/>
<dbReference type="EMBL" id="BGZK01000200">
    <property type="protein sequence ID" value="GBP27922.1"/>
    <property type="molecule type" value="Genomic_DNA"/>
</dbReference>
<name>A0A4C1UPL8_EUMVA</name>
<evidence type="ECO:0000313" key="2">
    <source>
        <dbReference type="Proteomes" id="UP000299102"/>
    </source>
</evidence>
<keyword evidence="2" id="KW-1185">Reference proteome</keyword>
<evidence type="ECO:0000313" key="1">
    <source>
        <dbReference type="EMBL" id="GBP27922.1"/>
    </source>
</evidence>
<reference evidence="1 2" key="1">
    <citation type="journal article" date="2019" name="Commun. Biol.">
        <title>The bagworm genome reveals a unique fibroin gene that provides high tensile strength.</title>
        <authorList>
            <person name="Kono N."/>
            <person name="Nakamura H."/>
            <person name="Ohtoshi R."/>
            <person name="Tomita M."/>
            <person name="Numata K."/>
            <person name="Arakawa K."/>
        </authorList>
    </citation>
    <scope>NUCLEOTIDE SEQUENCE [LARGE SCALE GENOMIC DNA]</scope>
</reference>
<gene>
    <name evidence="1" type="ORF">EVAR_14113_1</name>
</gene>
<comment type="caution">
    <text evidence="1">The sequence shown here is derived from an EMBL/GenBank/DDBJ whole genome shotgun (WGS) entry which is preliminary data.</text>
</comment>